<evidence type="ECO:0000259" key="2">
    <source>
        <dbReference type="Pfam" id="PF07589"/>
    </source>
</evidence>
<evidence type="ECO:0000313" key="3">
    <source>
        <dbReference type="EMBL" id="UUR07740.1"/>
    </source>
</evidence>
<dbReference type="InterPro" id="IPR013424">
    <property type="entry name" value="Ice-binding_C"/>
</dbReference>
<gene>
    <name evidence="3" type="ORF">M1K48_12525</name>
</gene>
<organism evidence="3 4">
    <name type="scientific">Sphingomonas glaciei</name>
    <dbReference type="NCBI Taxonomy" id="2938948"/>
    <lineage>
        <taxon>Bacteria</taxon>
        <taxon>Pseudomonadati</taxon>
        <taxon>Pseudomonadota</taxon>
        <taxon>Alphaproteobacteria</taxon>
        <taxon>Sphingomonadales</taxon>
        <taxon>Sphingomonadaceae</taxon>
        <taxon>Sphingomonas</taxon>
    </lineage>
</organism>
<dbReference type="NCBIfam" id="TIGR02595">
    <property type="entry name" value="PEP_CTERM"/>
    <property type="match status" value="1"/>
</dbReference>
<evidence type="ECO:0000256" key="1">
    <source>
        <dbReference type="SAM" id="SignalP"/>
    </source>
</evidence>
<keyword evidence="4" id="KW-1185">Reference proteome</keyword>
<protein>
    <submittedName>
        <fullName evidence="3">PEPxxWA-CTERM sorting domain-containing protein</fullName>
    </submittedName>
</protein>
<evidence type="ECO:0000313" key="4">
    <source>
        <dbReference type="Proteomes" id="UP000831921"/>
    </source>
</evidence>
<dbReference type="NCBIfam" id="NF035944">
    <property type="entry name" value="PEPxxWA-CTERM"/>
    <property type="match status" value="1"/>
</dbReference>
<dbReference type="Proteomes" id="UP000831921">
    <property type="component" value="Chromosome"/>
</dbReference>
<feature type="signal peptide" evidence="1">
    <location>
        <begin position="1"/>
        <end position="21"/>
    </location>
</feature>
<accession>A0ABY5MVG1</accession>
<feature type="domain" description="Ice-binding protein C-terminal" evidence="2">
    <location>
        <begin position="156"/>
        <end position="180"/>
    </location>
</feature>
<sequence length="191" mass="19560">MLKNLLILGAGISMFTAPAAAQGLMGATVDLTTRYPNATAVYSDPFTSVVVSDGVEYPLGSFPTYNPNFSVDVAANSLTITNLVGTNFGDTAFNGFALSVLSGPSILSASVNPSSAFSPINVFVQNGTLFANFAGVSTTGGSSVINFTTSRDVAAAVPEPGTWAMMLLGFGAIGASMRRRRQMGAAIAQLA</sequence>
<name>A0ABY5MVG1_9SPHN</name>
<keyword evidence="1" id="KW-0732">Signal</keyword>
<dbReference type="Pfam" id="PF07589">
    <property type="entry name" value="PEP-CTERM"/>
    <property type="match status" value="1"/>
</dbReference>
<dbReference type="EMBL" id="CP097253">
    <property type="protein sequence ID" value="UUR07740.1"/>
    <property type="molecule type" value="Genomic_DNA"/>
</dbReference>
<reference evidence="3 4" key="1">
    <citation type="submission" date="2022-05" db="EMBL/GenBank/DDBJ databases">
        <title>S8-45 Sphingomonas ultraviolaceadurans.</title>
        <authorList>
            <person name="Liu Y."/>
        </authorList>
    </citation>
    <scope>NUCLEOTIDE SEQUENCE [LARGE SCALE GENOMIC DNA]</scope>
    <source>
        <strain evidence="3 4">S8-45</strain>
    </source>
</reference>
<proteinExistence type="predicted"/>
<feature type="chain" id="PRO_5045110804" evidence="1">
    <location>
        <begin position="22"/>
        <end position="191"/>
    </location>
</feature>
<dbReference type="RefSeq" id="WP_249503530.1">
    <property type="nucleotide sequence ID" value="NZ_CP097253.1"/>
</dbReference>